<dbReference type="EMBL" id="BLLK01000045">
    <property type="protein sequence ID" value="GFH52555.1"/>
    <property type="molecule type" value="Genomic_DNA"/>
</dbReference>
<dbReference type="Pfam" id="PF08332">
    <property type="entry name" value="CaMKII_AD"/>
    <property type="match status" value="1"/>
</dbReference>
<evidence type="ECO:0000313" key="4">
    <source>
        <dbReference type="Proteomes" id="UP001054902"/>
    </source>
</evidence>
<name>A0AAD3CX38_9STRA</name>
<reference evidence="3 4" key="1">
    <citation type="journal article" date="2021" name="Sci. Rep.">
        <title>The genome of the diatom Chaetoceros tenuissimus carries an ancient integrated fragment of an extant virus.</title>
        <authorList>
            <person name="Hongo Y."/>
            <person name="Kimura K."/>
            <person name="Takaki Y."/>
            <person name="Yoshida Y."/>
            <person name="Baba S."/>
            <person name="Kobayashi G."/>
            <person name="Nagasaki K."/>
            <person name="Hano T."/>
            <person name="Tomaru Y."/>
        </authorList>
    </citation>
    <scope>NUCLEOTIDE SEQUENCE [LARGE SCALE GENOMIC DNA]</scope>
    <source>
        <strain evidence="3 4">NIES-3715</strain>
    </source>
</reference>
<evidence type="ECO:0000256" key="1">
    <source>
        <dbReference type="SAM" id="MobiDB-lite"/>
    </source>
</evidence>
<feature type="region of interest" description="Disordered" evidence="1">
    <location>
        <begin position="179"/>
        <end position="200"/>
    </location>
</feature>
<dbReference type="InterPro" id="IPR011944">
    <property type="entry name" value="Steroid_delta5-4_isomerase"/>
</dbReference>
<dbReference type="InterPro" id="IPR032710">
    <property type="entry name" value="NTF2-like_dom_sf"/>
</dbReference>
<dbReference type="SUPFAM" id="SSF54427">
    <property type="entry name" value="NTF2-like"/>
    <property type="match status" value="1"/>
</dbReference>
<comment type="caution">
    <text evidence="3">The sequence shown here is derived from an EMBL/GenBank/DDBJ whole genome shotgun (WGS) entry which is preliminary data.</text>
</comment>
<evidence type="ECO:0000313" key="3">
    <source>
        <dbReference type="EMBL" id="GFH52555.1"/>
    </source>
</evidence>
<accession>A0AAD3CX38</accession>
<sequence>MSSRTKLLSLIITLCFACTSFLLSFRLLQSSPAISWELNKIYEYIPIQQTSQSLEYNITKQDVQNLFLLWNDALHKSPKAVAERYTQDAVLLGTVSDAPRTNPQEIENYFETFLKMNPNCTIIESHVTIGKDWCEDVGIYEFALLRNGTKDIVRARYTFVYVYQDGEWKIHHHHSSFMPESSNVRQDNTASTPQQQSLQSGPMNVTIVMTKARRDRLGSNVGRPFNLMAYAQCKGYNFCVLEGRIGLGDVFHFPICPSDIYDSQPTIGSMFEVNVTQSGIYNFHGNDNAMFQELGMTDIQCLLSPQLRQRWRNMILSAEAYQDEKSIASQYLFQNKNATKIVVHIRRGDVPKKRKAFFVKDETYVEAIRHLRNKLISKGRVPEVHIFSEEHGDTNWTAYDNLADYIHLAPQMNQVEEQKSDMELNLRDWRHFIEADVLIAGPGMYSRIASYARDDPDEVTGLPLTLSPCRMGRNECNSNMQRDFSEIYIAYDANNPSHLEFLNLPSAWDENATKENRIEAASNSTESSFYILPYMDSPTEREYIQRIQSTYMKQKHNQTEKRYISMSLYGNDTKYVDGAIENLKLQPTYFPGWTIRIYASPSYPTKLLDRLKSYGAEVVQPPSFLVNGTFYAMFWRFLIHDDPHVDRWISRDSDSRLNARDYFAVEEWIESGKGSHTVRDHPNHYIFVNGGLWGSTKGSIFSNGNTNMTNAIQSFLGKCDKEWGCDNWFLQEEIWPRIKNDQLGHDAFRCEKKPNSIGFPTPRDKNGQFVGQVFSVPDNQPRMKETRPILDGPVNPKCDRQRIEEQN</sequence>
<protein>
    <recommendedName>
        <fullName evidence="2">Calcium/calmodulin-dependent protein kinase II association-domain domain-containing protein</fullName>
    </recommendedName>
</protein>
<keyword evidence="4" id="KW-1185">Reference proteome</keyword>
<dbReference type="GO" id="GO:0004683">
    <property type="term" value="F:calcium/calmodulin-dependent protein kinase activity"/>
    <property type="evidence" value="ECO:0007669"/>
    <property type="project" value="InterPro"/>
</dbReference>
<evidence type="ECO:0000259" key="2">
    <source>
        <dbReference type="Pfam" id="PF08332"/>
    </source>
</evidence>
<feature type="domain" description="Calcium/calmodulin-dependent protein kinase II association-domain" evidence="2">
    <location>
        <begin position="60"/>
        <end position="179"/>
    </location>
</feature>
<dbReference type="NCBIfam" id="TIGR02246">
    <property type="entry name" value="SgcJ/EcaC family oxidoreductase"/>
    <property type="match status" value="1"/>
</dbReference>
<dbReference type="InterPro" id="IPR013543">
    <property type="entry name" value="Ca/CaM-dep_prot_kinase-assoc"/>
</dbReference>
<dbReference type="AlphaFoldDB" id="A0AAD3CX38"/>
<feature type="compositionally biased region" description="Basic and acidic residues" evidence="1">
    <location>
        <begin position="797"/>
        <end position="807"/>
    </location>
</feature>
<gene>
    <name evidence="3" type="ORF">CTEN210_09031</name>
</gene>
<proteinExistence type="predicted"/>
<dbReference type="Proteomes" id="UP001054902">
    <property type="component" value="Unassembled WGS sequence"/>
</dbReference>
<dbReference type="Gene3D" id="3.10.450.50">
    <property type="match status" value="1"/>
</dbReference>
<dbReference type="GO" id="GO:0005516">
    <property type="term" value="F:calmodulin binding"/>
    <property type="evidence" value="ECO:0007669"/>
    <property type="project" value="InterPro"/>
</dbReference>
<feature type="region of interest" description="Disordered" evidence="1">
    <location>
        <begin position="777"/>
        <end position="807"/>
    </location>
</feature>
<organism evidence="3 4">
    <name type="scientific">Chaetoceros tenuissimus</name>
    <dbReference type="NCBI Taxonomy" id="426638"/>
    <lineage>
        <taxon>Eukaryota</taxon>
        <taxon>Sar</taxon>
        <taxon>Stramenopiles</taxon>
        <taxon>Ochrophyta</taxon>
        <taxon>Bacillariophyta</taxon>
        <taxon>Coscinodiscophyceae</taxon>
        <taxon>Chaetocerotophycidae</taxon>
        <taxon>Chaetocerotales</taxon>
        <taxon>Chaetocerotaceae</taxon>
        <taxon>Chaetoceros</taxon>
    </lineage>
</organism>